<dbReference type="Pfam" id="PF08543">
    <property type="entry name" value="Phos_pyr_kin"/>
    <property type="match status" value="1"/>
</dbReference>
<gene>
    <name evidence="16" type="primary">RvY_13251-1</name>
    <name evidence="16" type="synonym">RvY_13251.1</name>
    <name evidence="16" type="ORF">RvY_13251</name>
</gene>
<dbReference type="AlphaFoldDB" id="A0A1D1VM82"/>
<dbReference type="GO" id="GO:0005524">
    <property type="term" value="F:ATP binding"/>
    <property type="evidence" value="ECO:0007669"/>
    <property type="project" value="UniProtKB-KW"/>
</dbReference>
<keyword evidence="10" id="KW-0067">ATP-binding</keyword>
<dbReference type="InterPro" id="IPR029056">
    <property type="entry name" value="Ribokinase-like"/>
</dbReference>
<comment type="pathway">
    <text evidence="1">Cofactor metabolism; pyridoxal 5'-phosphate salvage; pyridoxamine 5'-phosphate from pyridoxamine: step 1/1.</text>
</comment>
<organism evidence="16 17">
    <name type="scientific">Ramazzottius varieornatus</name>
    <name type="common">Water bear</name>
    <name type="synonym">Tardigrade</name>
    <dbReference type="NCBI Taxonomy" id="947166"/>
    <lineage>
        <taxon>Eukaryota</taxon>
        <taxon>Metazoa</taxon>
        <taxon>Ecdysozoa</taxon>
        <taxon>Tardigrada</taxon>
        <taxon>Eutardigrada</taxon>
        <taxon>Parachela</taxon>
        <taxon>Hypsibioidea</taxon>
        <taxon>Ramazzottiidae</taxon>
        <taxon>Ramazzottius</taxon>
    </lineage>
</organism>
<dbReference type="Gene3D" id="3.40.1190.20">
    <property type="match status" value="1"/>
</dbReference>
<keyword evidence="17" id="KW-1185">Reference proteome</keyword>
<dbReference type="GO" id="GO:0005829">
    <property type="term" value="C:cytosol"/>
    <property type="evidence" value="ECO:0007669"/>
    <property type="project" value="TreeGrafter"/>
</dbReference>
<feature type="domain" description="Pyridoxamine kinase/Phosphomethylpyrimidine kinase" evidence="15">
    <location>
        <begin position="115"/>
        <end position="284"/>
    </location>
</feature>
<dbReference type="SUPFAM" id="SSF53613">
    <property type="entry name" value="Ribokinase-like"/>
    <property type="match status" value="1"/>
</dbReference>
<dbReference type="PANTHER" id="PTHR10534">
    <property type="entry name" value="PYRIDOXAL KINASE"/>
    <property type="match status" value="1"/>
</dbReference>
<protein>
    <recommendedName>
        <fullName evidence="6">Pyridoxal kinase</fullName>
        <ecNumber evidence="5">2.7.1.35</ecNumber>
    </recommendedName>
    <alternativeName>
        <fullName evidence="11">Pyridoxine kinase</fullName>
    </alternativeName>
</protein>
<dbReference type="GO" id="GO:0008478">
    <property type="term" value="F:pyridoxal kinase activity"/>
    <property type="evidence" value="ECO:0007669"/>
    <property type="project" value="UniProtKB-EC"/>
</dbReference>
<comment type="pathway">
    <text evidence="2">Cofactor metabolism; pyridoxal 5'-phosphate salvage; pyridoxine 5'-phosphate from pyridoxine: step 1/1.</text>
</comment>
<comment type="catalytic activity">
    <reaction evidence="14">
        <text>pyridoxine + ATP = pyridoxine 5'-phosphate + ADP + H(+)</text>
        <dbReference type="Rhea" id="RHEA:25108"/>
        <dbReference type="ChEBI" id="CHEBI:15378"/>
        <dbReference type="ChEBI" id="CHEBI:16709"/>
        <dbReference type="ChEBI" id="CHEBI:30616"/>
        <dbReference type="ChEBI" id="CHEBI:58589"/>
        <dbReference type="ChEBI" id="CHEBI:456216"/>
        <dbReference type="EC" id="2.7.1.35"/>
    </reaction>
    <physiologicalReaction direction="left-to-right" evidence="14">
        <dbReference type="Rhea" id="RHEA:25109"/>
    </physiologicalReaction>
</comment>
<dbReference type="EMBL" id="BDGG01000008">
    <property type="protein sequence ID" value="GAV02722.1"/>
    <property type="molecule type" value="Genomic_DNA"/>
</dbReference>
<accession>A0A1D1VM82</accession>
<evidence type="ECO:0000256" key="11">
    <source>
        <dbReference type="ARBA" id="ARBA00032808"/>
    </source>
</evidence>
<comment type="pathway">
    <text evidence="3">Cofactor metabolism; pyridoxal 5'-phosphate salvage; pyridoxal 5'-phosphate from pyridoxal: step 1/1.</text>
</comment>
<comment type="similarity">
    <text evidence="4">Belongs to the pyridoxine kinase family.</text>
</comment>
<evidence type="ECO:0000256" key="3">
    <source>
        <dbReference type="ARBA" id="ARBA00005210"/>
    </source>
</evidence>
<evidence type="ECO:0000256" key="10">
    <source>
        <dbReference type="ARBA" id="ARBA00022840"/>
    </source>
</evidence>
<dbReference type="OrthoDB" id="2104723at2759"/>
<keyword evidence="9" id="KW-0418">Kinase</keyword>
<dbReference type="PANTHER" id="PTHR10534:SF2">
    <property type="entry name" value="PYRIDOXAL KINASE"/>
    <property type="match status" value="1"/>
</dbReference>
<evidence type="ECO:0000256" key="5">
    <source>
        <dbReference type="ARBA" id="ARBA00012104"/>
    </source>
</evidence>
<evidence type="ECO:0000313" key="17">
    <source>
        <dbReference type="Proteomes" id="UP000186922"/>
    </source>
</evidence>
<dbReference type="UniPathway" id="UPA01068">
    <property type="reaction ID" value="UER00298"/>
</dbReference>
<evidence type="ECO:0000313" key="16">
    <source>
        <dbReference type="EMBL" id="GAV02722.1"/>
    </source>
</evidence>
<sequence>MAAQDLHDTHPEEHLRDLAIGDDSSNARVLSIQSHVVSGYVGNRSAVFPLQVLGFDVDVVNTVQLSNHSGYPSTKGISLNENGLQDLYDGLRANNLIRHTHLLSGFVRSKALLEKIAHVATELKRLNPDLIYVCDPVMGDYGKMYVPVEMLETYKSTVLPLADIITPNQFEAELLTGMTIRTEKDALDAIDKLHTEYAVPVVIISSSDLGNEEVLIGFGSCIRGHTRKQFRMTIPKLPADFRGTGDLFAALVLAWVAKTGDVQQACELAISTLQAVLKRTLSFYNKNCSDPKPCWRHLDIRLIQSRHDIENPDKFSTTYCSLIV</sequence>
<evidence type="ECO:0000256" key="1">
    <source>
        <dbReference type="ARBA" id="ARBA00004750"/>
    </source>
</evidence>
<evidence type="ECO:0000256" key="7">
    <source>
        <dbReference type="ARBA" id="ARBA00022679"/>
    </source>
</evidence>
<keyword evidence="8" id="KW-0547">Nucleotide-binding</keyword>
<dbReference type="InterPro" id="IPR013749">
    <property type="entry name" value="PM/HMP-P_kinase-1"/>
</dbReference>
<dbReference type="GO" id="GO:0009443">
    <property type="term" value="P:pyridoxal 5'-phosphate salvage"/>
    <property type="evidence" value="ECO:0007669"/>
    <property type="project" value="InterPro"/>
</dbReference>
<evidence type="ECO:0000256" key="9">
    <source>
        <dbReference type="ARBA" id="ARBA00022777"/>
    </source>
</evidence>
<dbReference type="InterPro" id="IPR004625">
    <property type="entry name" value="PyrdxlKinase"/>
</dbReference>
<comment type="caution">
    <text evidence="16">The sequence shown here is derived from an EMBL/GenBank/DDBJ whole genome shotgun (WGS) entry which is preliminary data.</text>
</comment>
<evidence type="ECO:0000256" key="8">
    <source>
        <dbReference type="ARBA" id="ARBA00022741"/>
    </source>
</evidence>
<dbReference type="STRING" id="947166.A0A1D1VM82"/>
<dbReference type="EC" id="2.7.1.35" evidence="5"/>
<evidence type="ECO:0000256" key="6">
    <source>
        <dbReference type="ARBA" id="ARBA00018134"/>
    </source>
</evidence>
<reference evidence="16 17" key="1">
    <citation type="journal article" date="2016" name="Nat. Commun.">
        <title>Extremotolerant tardigrade genome and improved radiotolerance of human cultured cells by tardigrade-unique protein.</title>
        <authorList>
            <person name="Hashimoto T."/>
            <person name="Horikawa D.D."/>
            <person name="Saito Y."/>
            <person name="Kuwahara H."/>
            <person name="Kozuka-Hata H."/>
            <person name="Shin-I T."/>
            <person name="Minakuchi Y."/>
            <person name="Ohishi K."/>
            <person name="Motoyama A."/>
            <person name="Aizu T."/>
            <person name="Enomoto A."/>
            <person name="Kondo K."/>
            <person name="Tanaka S."/>
            <person name="Hara Y."/>
            <person name="Koshikawa S."/>
            <person name="Sagara H."/>
            <person name="Miura T."/>
            <person name="Yokobori S."/>
            <person name="Miyagawa K."/>
            <person name="Suzuki Y."/>
            <person name="Kubo T."/>
            <person name="Oyama M."/>
            <person name="Kohara Y."/>
            <person name="Fujiyama A."/>
            <person name="Arakawa K."/>
            <person name="Katayama T."/>
            <person name="Toyoda A."/>
            <person name="Kunieda T."/>
        </authorList>
    </citation>
    <scope>NUCLEOTIDE SEQUENCE [LARGE SCALE GENOMIC DNA]</scope>
    <source>
        <strain evidence="16 17">YOKOZUNA-1</strain>
    </source>
</reference>
<evidence type="ECO:0000259" key="15">
    <source>
        <dbReference type="Pfam" id="PF08543"/>
    </source>
</evidence>
<dbReference type="Proteomes" id="UP000186922">
    <property type="component" value="Unassembled WGS sequence"/>
</dbReference>
<comment type="catalytic activity">
    <reaction evidence="13">
        <text>pyridoxal + ATP = pyridoxal 5'-phosphate + ADP + H(+)</text>
        <dbReference type="Rhea" id="RHEA:10224"/>
        <dbReference type="ChEBI" id="CHEBI:15378"/>
        <dbReference type="ChEBI" id="CHEBI:17310"/>
        <dbReference type="ChEBI" id="CHEBI:30616"/>
        <dbReference type="ChEBI" id="CHEBI:456216"/>
        <dbReference type="ChEBI" id="CHEBI:597326"/>
        <dbReference type="EC" id="2.7.1.35"/>
    </reaction>
    <physiologicalReaction direction="left-to-right" evidence="13">
        <dbReference type="Rhea" id="RHEA:10225"/>
    </physiologicalReaction>
</comment>
<evidence type="ECO:0000256" key="4">
    <source>
        <dbReference type="ARBA" id="ARBA00008805"/>
    </source>
</evidence>
<evidence type="ECO:0000256" key="14">
    <source>
        <dbReference type="ARBA" id="ARBA00048524"/>
    </source>
</evidence>
<dbReference type="NCBIfam" id="TIGR00687">
    <property type="entry name" value="pyridox_kin"/>
    <property type="match status" value="1"/>
</dbReference>
<dbReference type="CDD" id="cd01173">
    <property type="entry name" value="pyridoxal_pyridoxamine_kinase"/>
    <property type="match status" value="1"/>
</dbReference>
<keyword evidence="7" id="KW-0808">Transferase</keyword>
<proteinExistence type="inferred from homology"/>
<name>A0A1D1VM82_RAMVA</name>
<comment type="catalytic activity">
    <reaction evidence="12">
        <text>pyridoxamine + ATP = pyridoxamine 5'-phosphate + ADP + H(+)</text>
        <dbReference type="Rhea" id="RHEA:25104"/>
        <dbReference type="ChEBI" id="CHEBI:15378"/>
        <dbReference type="ChEBI" id="CHEBI:30616"/>
        <dbReference type="ChEBI" id="CHEBI:57761"/>
        <dbReference type="ChEBI" id="CHEBI:58451"/>
        <dbReference type="ChEBI" id="CHEBI:456216"/>
        <dbReference type="EC" id="2.7.1.35"/>
    </reaction>
    <physiologicalReaction direction="left-to-right" evidence="12">
        <dbReference type="Rhea" id="RHEA:25105"/>
    </physiologicalReaction>
</comment>
<evidence type="ECO:0000256" key="13">
    <source>
        <dbReference type="ARBA" id="ARBA00047377"/>
    </source>
</evidence>
<evidence type="ECO:0000256" key="2">
    <source>
        <dbReference type="ARBA" id="ARBA00004835"/>
    </source>
</evidence>
<evidence type="ECO:0000256" key="12">
    <source>
        <dbReference type="ARBA" id="ARBA00047310"/>
    </source>
</evidence>